<dbReference type="PRINTS" id="PR00457">
    <property type="entry name" value="ANPEROXIDASE"/>
</dbReference>
<evidence type="ECO:0000313" key="5">
    <source>
        <dbReference type="EMBL" id="RNA05258.1"/>
    </source>
</evidence>
<evidence type="ECO:0000313" key="6">
    <source>
        <dbReference type="Proteomes" id="UP000276133"/>
    </source>
</evidence>
<dbReference type="GO" id="GO:0046872">
    <property type="term" value="F:metal ion binding"/>
    <property type="evidence" value="ECO:0007669"/>
    <property type="project" value="UniProtKB-KW"/>
</dbReference>
<feature type="binding site" description="axial binding residue" evidence="4">
    <location>
        <position position="18"/>
    </location>
    <ligand>
        <name>heme b</name>
        <dbReference type="ChEBI" id="CHEBI:60344"/>
    </ligand>
    <ligandPart>
        <name>Fe</name>
        <dbReference type="ChEBI" id="CHEBI:18248"/>
    </ligandPart>
</feature>
<dbReference type="PROSITE" id="PS50292">
    <property type="entry name" value="PEROXIDASE_3"/>
    <property type="match status" value="1"/>
</dbReference>
<keyword evidence="4" id="KW-0479">Metal-binding</keyword>
<dbReference type="Pfam" id="PF03098">
    <property type="entry name" value="An_peroxidase"/>
    <property type="match status" value="1"/>
</dbReference>
<dbReference type="InterPro" id="IPR019791">
    <property type="entry name" value="Haem_peroxidase_animal"/>
</dbReference>
<dbReference type="STRING" id="10195.A0A3M7Q2T8"/>
<dbReference type="EC" id="1.11.1.7" evidence="5"/>
<dbReference type="PANTHER" id="PTHR11475">
    <property type="entry name" value="OXIDASE/PEROXIDASE"/>
    <property type="match status" value="1"/>
</dbReference>
<keyword evidence="4" id="KW-0349">Heme</keyword>
<keyword evidence="4" id="KW-0408">Iron</keyword>
<keyword evidence="5" id="KW-0575">Peroxidase</keyword>
<keyword evidence="2" id="KW-0964">Secreted</keyword>
<organism evidence="5 6">
    <name type="scientific">Brachionus plicatilis</name>
    <name type="common">Marine rotifer</name>
    <name type="synonym">Brachionus muelleri</name>
    <dbReference type="NCBI Taxonomy" id="10195"/>
    <lineage>
        <taxon>Eukaryota</taxon>
        <taxon>Metazoa</taxon>
        <taxon>Spiralia</taxon>
        <taxon>Gnathifera</taxon>
        <taxon>Rotifera</taxon>
        <taxon>Eurotatoria</taxon>
        <taxon>Monogononta</taxon>
        <taxon>Pseudotrocha</taxon>
        <taxon>Ploima</taxon>
        <taxon>Brachionidae</taxon>
        <taxon>Brachionus</taxon>
    </lineage>
</organism>
<sequence length="264" mass="29763">INPAIANEFSTAAFRFGHSLIRDKFTRYDAKDDQINSINFTDMVFKSDYAYNSQGQGIQSIVKGIVNDNCKRFGSFGFELQNKLFGKIENNEFTAIDLFATNIQRGRDHALRPYVDYVKLCHGMDVSNFEDLSSLISSDNIQKLKSVYENVADIDLYAGSLMENKVSEKTLAAKTFGCIIMRQFADLKNGDRFYYENGPSVNPSAFTLDQLSQIKKVTMSGLLCNNYEFSSLAPKALMNPSSENVKVSCSALKNQIDFKKWINN</sequence>
<keyword evidence="3" id="KW-0325">Glycoprotein</keyword>
<dbReference type="Proteomes" id="UP000276133">
    <property type="component" value="Unassembled WGS sequence"/>
</dbReference>
<dbReference type="PANTHER" id="PTHR11475:SF4">
    <property type="entry name" value="CHORION PEROXIDASE"/>
    <property type="match status" value="1"/>
</dbReference>
<proteinExistence type="predicted"/>
<evidence type="ECO:0000256" key="2">
    <source>
        <dbReference type="ARBA" id="ARBA00022525"/>
    </source>
</evidence>
<dbReference type="GO" id="GO:0005576">
    <property type="term" value="C:extracellular region"/>
    <property type="evidence" value="ECO:0007669"/>
    <property type="project" value="UniProtKB-SubCell"/>
</dbReference>
<evidence type="ECO:0000256" key="1">
    <source>
        <dbReference type="ARBA" id="ARBA00004613"/>
    </source>
</evidence>
<protein>
    <submittedName>
        <fullName evidence="5">Chorion</fullName>
        <ecNumber evidence="5">1.11.1.7</ecNumber>
    </submittedName>
</protein>
<evidence type="ECO:0000256" key="4">
    <source>
        <dbReference type="PIRSR" id="PIRSR619791-2"/>
    </source>
</evidence>
<dbReference type="EMBL" id="REGN01007802">
    <property type="protein sequence ID" value="RNA05258.1"/>
    <property type="molecule type" value="Genomic_DNA"/>
</dbReference>
<dbReference type="InterPro" id="IPR010255">
    <property type="entry name" value="Haem_peroxidase_sf"/>
</dbReference>
<dbReference type="GO" id="GO:0006979">
    <property type="term" value="P:response to oxidative stress"/>
    <property type="evidence" value="ECO:0007669"/>
    <property type="project" value="InterPro"/>
</dbReference>
<dbReference type="OrthoDB" id="823504at2759"/>
<accession>A0A3M7Q2T8</accession>
<name>A0A3M7Q2T8_BRAPC</name>
<comment type="subcellular location">
    <subcellularLocation>
        <location evidence="1">Secreted</location>
    </subcellularLocation>
</comment>
<dbReference type="GO" id="GO:0020037">
    <property type="term" value="F:heme binding"/>
    <property type="evidence" value="ECO:0007669"/>
    <property type="project" value="InterPro"/>
</dbReference>
<dbReference type="Gene3D" id="1.10.640.10">
    <property type="entry name" value="Haem peroxidase domain superfamily, animal type"/>
    <property type="match status" value="1"/>
</dbReference>
<dbReference type="GO" id="GO:0140825">
    <property type="term" value="F:lactoperoxidase activity"/>
    <property type="evidence" value="ECO:0007669"/>
    <property type="project" value="UniProtKB-EC"/>
</dbReference>
<gene>
    <name evidence="5" type="ORF">BpHYR1_041692</name>
</gene>
<keyword evidence="6" id="KW-1185">Reference proteome</keyword>
<feature type="non-terminal residue" evidence="5">
    <location>
        <position position="1"/>
    </location>
</feature>
<reference evidence="5 6" key="1">
    <citation type="journal article" date="2018" name="Sci. Rep.">
        <title>Genomic signatures of local adaptation to the degree of environmental predictability in rotifers.</title>
        <authorList>
            <person name="Franch-Gras L."/>
            <person name="Hahn C."/>
            <person name="Garcia-Roger E.M."/>
            <person name="Carmona M.J."/>
            <person name="Serra M."/>
            <person name="Gomez A."/>
        </authorList>
    </citation>
    <scope>NUCLEOTIDE SEQUENCE [LARGE SCALE GENOMIC DNA]</scope>
    <source>
        <strain evidence="5">HYR1</strain>
    </source>
</reference>
<comment type="caution">
    <text evidence="5">The sequence shown here is derived from an EMBL/GenBank/DDBJ whole genome shotgun (WGS) entry which is preliminary data.</text>
</comment>
<dbReference type="AlphaFoldDB" id="A0A3M7Q2T8"/>
<dbReference type="InterPro" id="IPR037120">
    <property type="entry name" value="Haem_peroxidase_sf_animal"/>
</dbReference>
<dbReference type="SUPFAM" id="SSF48113">
    <property type="entry name" value="Heme-dependent peroxidases"/>
    <property type="match status" value="1"/>
</dbReference>
<keyword evidence="5" id="KW-0560">Oxidoreductase</keyword>
<evidence type="ECO:0000256" key="3">
    <source>
        <dbReference type="ARBA" id="ARBA00023180"/>
    </source>
</evidence>